<evidence type="ECO:0000256" key="3">
    <source>
        <dbReference type="SAM" id="MobiDB-lite"/>
    </source>
</evidence>
<keyword evidence="7" id="KW-1185">Reference proteome</keyword>
<comment type="similarity">
    <text evidence="2">Belongs to the RUTBC family.</text>
</comment>
<dbReference type="SUPFAM" id="SSF47923">
    <property type="entry name" value="Ypt/Rab-GAP domain of gyp1p"/>
    <property type="match status" value="2"/>
</dbReference>
<evidence type="ECO:0000313" key="6">
    <source>
        <dbReference type="EMBL" id="OQR66892.1"/>
    </source>
</evidence>
<evidence type="ECO:0000259" key="4">
    <source>
        <dbReference type="PROSITE" id="PS50086"/>
    </source>
</evidence>
<dbReference type="CDD" id="cd15784">
    <property type="entry name" value="PH_RUTBC"/>
    <property type="match status" value="1"/>
</dbReference>
<dbReference type="GO" id="GO:0005096">
    <property type="term" value="F:GTPase activator activity"/>
    <property type="evidence" value="ECO:0007669"/>
    <property type="project" value="UniProtKB-KW"/>
</dbReference>
<accession>A0A1V9X0N6</accession>
<dbReference type="InterPro" id="IPR000195">
    <property type="entry name" value="Rab-GAP-TBC_dom"/>
</dbReference>
<feature type="region of interest" description="Disordered" evidence="3">
    <location>
        <begin position="124"/>
        <end position="149"/>
    </location>
</feature>
<evidence type="ECO:0000256" key="2">
    <source>
        <dbReference type="ARBA" id="ARBA00034124"/>
    </source>
</evidence>
<feature type="compositionally biased region" description="Low complexity" evidence="3">
    <location>
        <begin position="1"/>
        <end position="15"/>
    </location>
</feature>
<dbReference type="InParanoid" id="A0A1V9X0N6"/>
<reference evidence="6 7" key="1">
    <citation type="journal article" date="2017" name="Gigascience">
        <title>Draft genome of the honey bee ectoparasitic mite, Tropilaelaps mercedesae, is shaped by the parasitic life history.</title>
        <authorList>
            <person name="Dong X."/>
            <person name="Armstrong S.D."/>
            <person name="Xia D."/>
            <person name="Makepeace B.L."/>
            <person name="Darby A.C."/>
            <person name="Kadowaki T."/>
        </authorList>
    </citation>
    <scope>NUCLEOTIDE SEQUENCE [LARGE SCALE GENOMIC DNA]</scope>
    <source>
        <strain evidence="6">Wuxi-XJTLU</strain>
    </source>
</reference>
<feature type="region of interest" description="Disordered" evidence="3">
    <location>
        <begin position="402"/>
        <end position="440"/>
    </location>
</feature>
<dbReference type="InterPro" id="IPR037745">
    <property type="entry name" value="SGSM1/2"/>
</dbReference>
<keyword evidence="1" id="KW-0343">GTPase activation</keyword>
<dbReference type="PROSITE" id="PS50826">
    <property type="entry name" value="RUN"/>
    <property type="match status" value="1"/>
</dbReference>
<dbReference type="Proteomes" id="UP000192247">
    <property type="component" value="Unassembled WGS sequence"/>
</dbReference>
<dbReference type="InterPro" id="IPR035969">
    <property type="entry name" value="Rab-GAP_TBC_sf"/>
</dbReference>
<evidence type="ECO:0000256" key="1">
    <source>
        <dbReference type="ARBA" id="ARBA00022468"/>
    </source>
</evidence>
<dbReference type="PANTHER" id="PTHR22957:SF502">
    <property type="entry name" value="SMALL G PROTEIN SIGNALING MODULATOR 2-RELATED"/>
    <property type="match status" value="1"/>
</dbReference>
<dbReference type="Gene3D" id="1.10.8.270">
    <property type="entry name" value="putative rabgap domain of human tbc1 domain family member 14 like domains"/>
    <property type="match status" value="1"/>
</dbReference>
<dbReference type="Pfam" id="PF12068">
    <property type="entry name" value="PH_RBD"/>
    <property type="match status" value="1"/>
</dbReference>
<evidence type="ECO:0000313" key="7">
    <source>
        <dbReference type="Proteomes" id="UP000192247"/>
    </source>
</evidence>
<dbReference type="SUPFAM" id="SSF140741">
    <property type="entry name" value="RUN domain-like"/>
    <property type="match status" value="1"/>
</dbReference>
<dbReference type="PANTHER" id="PTHR22957">
    <property type="entry name" value="TBC1 DOMAIN FAMILY MEMBER GTPASE-ACTIVATING PROTEIN"/>
    <property type="match status" value="1"/>
</dbReference>
<sequence length="1140" mass="126048">MSLRSSSSGDSTSGTPQRQVSAGASAAGKNRPVAAASMRYLWIRVALIEKHLAKVVDYLVENASKYYEKDALVSDPVSGQILASLLVGPCALDYSRMKTQDHFWTDPPADELVQRHKLSNALGSNMPQQNRQGVGVHPTPTTPPNASKRPTLSTKIIVRAFAQWLQYRRAAGSSSEDSISGRMFQSGGSTGTGSIGSIGGTGVNQARDYVESLHQNPRSTLIYGKNNVVVHPHNCPEPLRGYLSLHHEPSAAGLVLKWTPNQLMNGSGDSSMGGLCEHSNGCTAPHSIYWEHAIKVKMSEVVYLHCHQNADQEGSLVLVGQDGVQRPPIVFPKGDSRQLLQFLACLEGALLPLSRLDPPLATQTVHSNHTGGKVLAKLKRQGFSSAAEQDLVFRVIHGHGHKPSVVSQQTSSSSSEESVDIDEPADLEPTSTGDTPRNPMELAKMGGESLEALCSTMRRQILSRAFYGWLAHCRHLRTVRTHLSGLVNPLAAPATDQPLSCARWQELLASDGSIRHPQEMLRLVYFGGIEPNLRSKVWPYLLGHYKMNFTHKECRQKDDRSQEAFEATMSEWLAAEAIVRQRDKETAAALRLSSGGSTTQCSEIPLAMLHALSSDNNDVFEDDNAVTEGNEITTTTVVEENHIDSNIVVSEDVDDLENDIEDSAERNCAEDQVVPGGLQGPQLPNSLSLHELTVEPKSECASPASSSGAAFTSDLLDLFGLNMHRIDKDVRRCDRNVEYFANGDNLDKLRNVMCTYVWEHLDVGYVQGMCDLAAPLLAVFDDEVMTYSCFCELMKRMAANFPHGGAMDQHFANMRSLIQILDNDVFSLMQQNGDYTHFYFCYRWFLLDFKRELIYDDVFQVWETIWAAQQVASPSFGLFVALAMVKYYREIILENRMDFTDIIRFFNGEYGSTRIDRNRRPQFAFVAARRTNASCRDTLADLLIRPFLIIEIKVIQSSDHTHPNDERSHVRFGLVVGCHRLAARFCSRGHRNAAISARVTHLDHAGPSGVKSDHRSQSVGSAVVVSNRLEQALDRHGVDDGRCSASPLTAQGIGTLINHYPENPFPRQADGLPRVLGQPLQKATCSNLQLGDSKRAVANTMLVFNDEWAVSPVSRSQRPMGAHLGSCERQLWTIVYQTSF</sequence>
<protein>
    <submittedName>
        <fullName evidence="6">Small G protein signaling modulator 1-like</fullName>
    </submittedName>
</protein>
<dbReference type="AlphaFoldDB" id="A0A1V9X0N6"/>
<dbReference type="STRING" id="418985.A0A1V9X0N6"/>
<dbReference type="SMART" id="SM00164">
    <property type="entry name" value="TBC"/>
    <property type="match status" value="1"/>
</dbReference>
<dbReference type="Gene3D" id="2.30.29.230">
    <property type="match status" value="1"/>
</dbReference>
<feature type="region of interest" description="Disordered" evidence="3">
    <location>
        <begin position="1"/>
        <end position="28"/>
    </location>
</feature>
<feature type="compositionally biased region" description="Low complexity" evidence="3">
    <location>
        <begin position="404"/>
        <end position="416"/>
    </location>
</feature>
<dbReference type="EMBL" id="MNPL01030678">
    <property type="protein sequence ID" value="OQR66892.1"/>
    <property type="molecule type" value="Genomic_DNA"/>
</dbReference>
<dbReference type="InterPro" id="IPR004012">
    <property type="entry name" value="Run_dom"/>
</dbReference>
<dbReference type="OrthoDB" id="10264062at2759"/>
<gene>
    <name evidence="6" type="ORF">BIW11_13854</name>
</gene>
<dbReference type="Gene3D" id="1.10.472.80">
    <property type="entry name" value="Ypt/Rab-GAP domain of gyp1p, domain 3"/>
    <property type="match status" value="1"/>
</dbReference>
<feature type="domain" description="RUN" evidence="5">
    <location>
        <begin position="1"/>
        <end position="102"/>
    </location>
</feature>
<dbReference type="GO" id="GO:0031410">
    <property type="term" value="C:cytoplasmic vesicle"/>
    <property type="evidence" value="ECO:0007669"/>
    <property type="project" value="UniProtKB-ARBA"/>
</dbReference>
<feature type="compositionally biased region" description="Acidic residues" evidence="3">
    <location>
        <begin position="417"/>
        <end position="426"/>
    </location>
</feature>
<dbReference type="InterPro" id="IPR037213">
    <property type="entry name" value="Run_dom_sf"/>
</dbReference>
<proteinExistence type="inferred from homology"/>
<dbReference type="Pfam" id="PF02759">
    <property type="entry name" value="RUN"/>
    <property type="match status" value="1"/>
</dbReference>
<organism evidence="6 7">
    <name type="scientific">Tropilaelaps mercedesae</name>
    <dbReference type="NCBI Taxonomy" id="418985"/>
    <lineage>
        <taxon>Eukaryota</taxon>
        <taxon>Metazoa</taxon>
        <taxon>Ecdysozoa</taxon>
        <taxon>Arthropoda</taxon>
        <taxon>Chelicerata</taxon>
        <taxon>Arachnida</taxon>
        <taxon>Acari</taxon>
        <taxon>Parasitiformes</taxon>
        <taxon>Mesostigmata</taxon>
        <taxon>Gamasina</taxon>
        <taxon>Dermanyssoidea</taxon>
        <taxon>Laelapidae</taxon>
        <taxon>Tropilaelaps</taxon>
    </lineage>
</organism>
<comment type="caution">
    <text evidence="6">The sequence shown here is derived from an EMBL/GenBank/DDBJ whole genome shotgun (WGS) entry which is preliminary data.</text>
</comment>
<name>A0A1V9X0N6_9ACAR</name>
<dbReference type="PROSITE" id="PS50086">
    <property type="entry name" value="TBC_RABGAP"/>
    <property type="match status" value="1"/>
</dbReference>
<dbReference type="Pfam" id="PF00566">
    <property type="entry name" value="RabGAP-TBC"/>
    <property type="match status" value="1"/>
</dbReference>
<evidence type="ECO:0000259" key="5">
    <source>
        <dbReference type="PROSITE" id="PS50826"/>
    </source>
</evidence>
<feature type="domain" description="Rab-GAP TBC" evidence="4">
    <location>
        <begin position="528"/>
        <end position="869"/>
    </location>
</feature>
<dbReference type="SMART" id="SM00593">
    <property type="entry name" value="RUN"/>
    <property type="match status" value="1"/>
</dbReference>
<dbReference type="FunCoup" id="A0A1V9X0N6">
    <property type="interactions" value="132"/>
</dbReference>
<dbReference type="InterPro" id="IPR021935">
    <property type="entry name" value="SGSM1/2_RBD"/>
</dbReference>
<dbReference type="FunFam" id="1.10.8.270:FF:000064">
    <property type="entry name" value="Small G protein-signaling modulator 1b"/>
    <property type="match status" value="1"/>
</dbReference>
<dbReference type="Gene3D" id="1.20.58.900">
    <property type="match status" value="1"/>
</dbReference>